<comment type="similarity">
    <text evidence="1">Belongs to the GILT family.</text>
</comment>
<evidence type="ECO:0000313" key="4">
    <source>
        <dbReference type="Proteomes" id="UP000238479"/>
    </source>
</evidence>
<dbReference type="Proteomes" id="UP000238479">
    <property type="component" value="Chromosome 3"/>
</dbReference>
<comment type="caution">
    <text evidence="3">The sequence shown here is derived from an EMBL/GenBank/DDBJ whole genome shotgun (WGS) entry which is preliminary data.</text>
</comment>
<organism evidence="3 4">
    <name type="scientific">Rosa chinensis</name>
    <name type="common">China rose</name>
    <dbReference type="NCBI Taxonomy" id="74649"/>
    <lineage>
        <taxon>Eukaryota</taxon>
        <taxon>Viridiplantae</taxon>
        <taxon>Streptophyta</taxon>
        <taxon>Embryophyta</taxon>
        <taxon>Tracheophyta</taxon>
        <taxon>Spermatophyta</taxon>
        <taxon>Magnoliopsida</taxon>
        <taxon>eudicotyledons</taxon>
        <taxon>Gunneridae</taxon>
        <taxon>Pentapetalae</taxon>
        <taxon>rosids</taxon>
        <taxon>fabids</taxon>
        <taxon>Rosales</taxon>
        <taxon>Rosaceae</taxon>
        <taxon>Rosoideae</taxon>
        <taxon>Rosoideae incertae sedis</taxon>
        <taxon>Rosa</taxon>
    </lineage>
</organism>
<protein>
    <submittedName>
        <fullName evidence="3">Putative gamma interferon inducible lysosomal thiol reductase GILT</fullName>
    </submittedName>
</protein>
<dbReference type="PANTHER" id="PTHR13234:SF27">
    <property type="entry name" value="GAMMA INTERFERON INDUCIBLE LYSOSOMAL THIOL REDUCTASE"/>
    <property type="match status" value="1"/>
</dbReference>
<sequence>MPFCARSYVYLYHIHTNGPDECYLNTIQACGIDVWRVVLEQKFGNETMHLSPPLEFVPWLVVNDQPIGNLSLSLPPSLPPSQIPVCVVCVLILLGFSSYCS</sequence>
<accession>A0A2P6R8V3</accession>
<dbReference type="AlphaFoldDB" id="A0A2P6R8V3"/>
<name>A0A2P6R8V3_ROSCH</name>
<dbReference type="GO" id="GO:0016671">
    <property type="term" value="F:oxidoreductase activity, acting on a sulfur group of donors, disulfide as acceptor"/>
    <property type="evidence" value="ECO:0007669"/>
    <property type="project" value="InterPro"/>
</dbReference>
<gene>
    <name evidence="3" type="ORF">RchiOBHm_Chr3g0462051</name>
</gene>
<proteinExistence type="inferred from homology"/>
<evidence type="ECO:0000256" key="1">
    <source>
        <dbReference type="ARBA" id="ARBA00005679"/>
    </source>
</evidence>
<reference evidence="3 4" key="1">
    <citation type="journal article" date="2018" name="Nat. Genet.">
        <title>The Rosa genome provides new insights in the design of modern roses.</title>
        <authorList>
            <person name="Bendahmane M."/>
        </authorList>
    </citation>
    <scope>NUCLEOTIDE SEQUENCE [LARGE SCALE GENOMIC DNA]</scope>
    <source>
        <strain evidence="4">cv. Old Blush</strain>
    </source>
</reference>
<dbReference type="EMBL" id="PDCK01000041">
    <property type="protein sequence ID" value="PRQ42844.1"/>
    <property type="molecule type" value="Genomic_DNA"/>
</dbReference>
<evidence type="ECO:0000313" key="3">
    <source>
        <dbReference type="EMBL" id="PRQ42844.1"/>
    </source>
</evidence>
<keyword evidence="2" id="KW-0325">Glycoprotein</keyword>
<keyword evidence="4" id="KW-1185">Reference proteome</keyword>
<evidence type="ECO:0000256" key="2">
    <source>
        <dbReference type="ARBA" id="ARBA00023180"/>
    </source>
</evidence>
<dbReference type="Gramene" id="PRQ42844">
    <property type="protein sequence ID" value="PRQ42844"/>
    <property type="gene ID" value="RchiOBHm_Chr3g0462051"/>
</dbReference>
<dbReference type="InterPro" id="IPR004911">
    <property type="entry name" value="Interferon-induced_GILT"/>
</dbReference>
<dbReference type="PANTHER" id="PTHR13234">
    <property type="entry name" value="GAMMA-INTERFERON INDUCIBLE LYSOSOMAL THIOL REDUCTASE GILT"/>
    <property type="match status" value="1"/>
</dbReference>